<dbReference type="PANTHER" id="PTHR45745">
    <property type="entry name" value="PHOSPHOMANNOMUTASE 45A"/>
    <property type="match status" value="1"/>
</dbReference>
<dbReference type="InterPro" id="IPR036900">
    <property type="entry name" value="A-D-PHexomutase_C_sf"/>
</dbReference>
<dbReference type="AlphaFoldDB" id="A0A6J6DHM9"/>
<dbReference type="Gene3D" id="3.40.120.10">
    <property type="entry name" value="Alpha-D-Glucose-1,6-Bisphosphate, subunit A, domain 3"/>
    <property type="match status" value="3"/>
</dbReference>
<keyword evidence="5" id="KW-0460">Magnesium</keyword>
<dbReference type="SUPFAM" id="SSF53738">
    <property type="entry name" value="Phosphoglucomutase, first 3 domains"/>
    <property type="match status" value="3"/>
</dbReference>
<comment type="similarity">
    <text evidence="2">Belongs to the phosphohexose mutase family.</text>
</comment>
<gene>
    <name evidence="10" type="ORF">UFOPK1591_00889</name>
</gene>
<dbReference type="GO" id="GO:0008973">
    <property type="term" value="F:phosphopentomutase activity"/>
    <property type="evidence" value="ECO:0007669"/>
    <property type="project" value="TreeGrafter"/>
</dbReference>
<feature type="domain" description="Alpha-D-phosphohexomutase alpha/beta/alpha" evidence="9">
    <location>
        <begin position="353"/>
        <end position="464"/>
    </location>
</feature>
<evidence type="ECO:0000256" key="6">
    <source>
        <dbReference type="ARBA" id="ARBA00023235"/>
    </source>
</evidence>
<dbReference type="GO" id="GO:0005975">
    <property type="term" value="P:carbohydrate metabolic process"/>
    <property type="evidence" value="ECO:0007669"/>
    <property type="project" value="InterPro"/>
</dbReference>
<keyword evidence="4" id="KW-0479">Metal-binding</keyword>
<feature type="domain" description="Alpha-D-phosphohexomutase alpha/beta/alpha" evidence="7">
    <location>
        <begin position="115"/>
        <end position="210"/>
    </location>
</feature>
<dbReference type="GO" id="GO:0006166">
    <property type="term" value="P:purine ribonucleoside salvage"/>
    <property type="evidence" value="ECO:0007669"/>
    <property type="project" value="TreeGrafter"/>
</dbReference>
<dbReference type="Pfam" id="PF02880">
    <property type="entry name" value="PGM_PMM_III"/>
    <property type="match status" value="1"/>
</dbReference>
<evidence type="ECO:0000259" key="7">
    <source>
        <dbReference type="Pfam" id="PF02878"/>
    </source>
</evidence>
<organism evidence="10">
    <name type="scientific">freshwater metagenome</name>
    <dbReference type="NCBI Taxonomy" id="449393"/>
    <lineage>
        <taxon>unclassified sequences</taxon>
        <taxon>metagenomes</taxon>
        <taxon>ecological metagenomes</taxon>
    </lineage>
</organism>
<evidence type="ECO:0000259" key="8">
    <source>
        <dbReference type="Pfam" id="PF02879"/>
    </source>
</evidence>
<proteinExistence type="inferred from homology"/>
<reference evidence="10" key="1">
    <citation type="submission" date="2020-05" db="EMBL/GenBank/DDBJ databases">
        <authorList>
            <person name="Chiriac C."/>
            <person name="Salcher M."/>
            <person name="Ghai R."/>
            <person name="Kavagutti S V."/>
        </authorList>
    </citation>
    <scope>NUCLEOTIDE SEQUENCE</scope>
</reference>
<evidence type="ECO:0000256" key="1">
    <source>
        <dbReference type="ARBA" id="ARBA00001946"/>
    </source>
</evidence>
<dbReference type="CDD" id="cd05799">
    <property type="entry name" value="PGM2"/>
    <property type="match status" value="1"/>
</dbReference>
<protein>
    <submittedName>
        <fullName evidence="10">Unannotated protein</fullName>
    </submittedName>
</protein>
<name>A0A6J6DHM9_9ZZZZ</name>
<dbReference type="InterPro" id="IPR005846">
    <property type="entry name" value="A-D-PHexomutase_a/b/a-III"/>
</dbReference>
<dbReference type="Pfam" id="PF02878">
    <property type="entry name" value="PGM_PMM_I"/>
    <property type="match status" value="1"/>
</dbReference>
<dbReference type="Pfam" id="PF02879">
    <property type="entry name" value="PGM_PMM_II"/>
    <property type="match status" value="1"/>
</dbReference>
<dbReference type="InterPro" id="IPR005844">
    <property type="entry name" value="A-D-PHexomutase_a/b/a-I"/>
</dbReference>
<evidence type="ECO:0000256" key="5">
    <source>
        <dbReference type="ARBA" id="ARBA00022842"/>
    </source>
</evidence>
<keyword evidence="3" id="KW-0597">Phosphoprotein</keyword>
<evidence type="ECO:0000256" key="4">
    <source>
        <dbReference type="ARBA" id="ARBA00022723"/>
    </source>
</evidence>
<evidence type="ECO:0000256" key="3">
    <source>
        <dbReference type="ARBA" id="ARBA00022553"/>
    </source>
</evidence>
<dbReference type="InterPro" id="IPR005845">
    <property type="entry name" value="A-D-PHexomutase_a/b/a-II"/>
</dbReference>
<keyword evidence="6" id="KW-0413">Isomerase</keyword>
<dbReference type="EMBL" id="CAEZTD010000063">
    <property type="protein sequence ID" value="CAB4563570.1"/>
    <property type="molecule type" value="Genomic_DNA"/>
</dbReference>
<dbReference type="InterPro" id="IPR016066">
    <property type="entry name" value="A-D-PHexomutase_CS"/>
</dbReference>
<dbReference type="Gene3D" id="3.30.310.50">
    <property type="entry name" value="Alpha-D-phosphohexomutase, C-terminal domain"/>
    <property type="match status" value="1"/>
</dbReference>
<evidence type="ECO:0000259" key="9">
    <source>
        <dbReference type="Pfam" id="PF02880"/>
    </source>
</evidence>
<dbReference type="InterPro" id="IPR016055">
    <property type="entry name" value="A-D-PHexomutase_a/b/a-I/II/III"/>
</dbReference>
<dbReference type="SUPFAM" id="SSF55957">
    <property type="entry name" value="Phosphoglucomutase, C-terminal domain"/>
    <property type="match status" value="1"/>
</dbReference>
<evidence type="ECO:0000313" key="10">
    <source>
        <dbReference type="EMBL" id="CAB4563570.1"/>
    </source>
</evidence>
<evidence type="ECO:0000256" key="2">
    <source>
        <dbReference type="ARBA" id="ARBA00010231"/>
    </source>
</evidence>
<accession>A0A6J6DHM9</accession>
<sequence>MDDLEARVREWIARDADADTRTELKDLLACRTCDDPQACDRAQGDLEDRFGGYLTFGTAGLRGHIGAGPNRMNSIVVAHASAALARFVNRFEKRAVNAAVSDGAPTTDSLSLMPTRTVVVGYDARPKSAEFAQIAADVLAGAGIRTLLTASVVPTPVLAFAVRHLNADAGVMITASHNPRGDNGYKVYLGGTHDGRQLVAPYDAEIHAYMVESMETVPTRDLRRGAPTPLHASVIDAYVALTAALVPEPIHQPLTVYTAMHGVGSAMLRRVLMTAGFDVTNMLTVVESQDSPDGEFPTLPFPNPEEDGALDRAYELARERGAQLVLAHDPDADRLGVAIPDTAYTSGFRRLTGNEIGVLLGAWAAERAAKNGEPSGTLACSIVSTPQLERVARHFGYDFAWTLSGFKWISRVPNLLYGFEEALGFLVNPDTVSDKDGISAALALLSLASELHAEGKTIANRLAEINDQFGTYVSGAFAIRTTRERIAAAMRSLRATPPTALAGVAVDHVEDLSRTAQGERSSGGQLPTADVLAFWLSDGSRVMFRPSGTEAKLKVYLDVCEEVGTPSGRYVSAHVRLDSLTAAVEALVS</sequence>
<dbReference type="PANTHER" id="PTHR45745:SF1">
    <property type="entry name" value="PHOSPHOGLUCOMUTASE 2B-RELATED"/>
    <property type="match status" value="1"/>
</dbReference>
<dbReference type="PROSITE" id="PS00710">
    <property type="entry name" value="PGM_PMM"/>
    <property type="match status" value="1"/>
</dbReference>
<comment type="cofactor">
    <cofactor evidence="1">
        <name>Mg(2+)</name>
        <dbReference type="ChEBI" id="CHEBI:18420"/>
    </cofactor>
</comment>
<dbReference type="GO" id="GO:0000287">
    <property type="term" value="F:magnesium ion binding"/>
    <property type="evidence" value="ECO:0007669"/>
    <property type="project" value="InterPro"/>
</dbReference>
<feature type="domain" description="Alpha-D-phosphohexomutase alpha/beta/alpha" evidence="8">
    <location>
        <begin position="255"/>
        <end position="338"/>
    </location>
</feature>